<dbReference type="CDD" id="cd03801">
    <property type="entry name" value="GT4_PimA-like"/>
    <property type="match status" value="1"/>
</dbReference>
<dbReference type="AlphaFoldDB" id="A0A2K4ZMD8"/>
<dbReference type="Pfam" id="PF13439">
    <property type="entry name" value="Glyco_transf_4"/>
    <property type="match status" value="1"/>
</dbReference>
<dbReference type="PANTHER" id="PTHR46401:SF2">
    <property type="entry name" value="GLYCOSYLTRANSFERASE WBBK-RELATED"/>
    <property type="match status" value="1"/>
</dbReference>
<protein>
    <submittedName>
        <fullName evidence="4">Capsular glucan synthase</fullName>
        <ecNumber evidence="4">2.4.1.21</ecNumber>
    </submittedName>
</protein>
<evidence type="ECO:0000256" key="1">
    <source>
        <dbReference type="ARBA" id="ARBA00022679"/>
    </source>
</evidence>
<dbReference type="PANTHER" id="PTHR46401">
    <property type="entry name" value="GLYCOSYLTRANSFERASE WBBK-RELATED"/>
    <property type="match status" value="1"/>
</dbReference>
<evidence type="ECO:0000259" key="3">
    <source>
        <dbReference type="Pfam" id="PF13439"/>
    </source>
</evidence>
<dbReference type="GO" id="GO:0009103">
    <property type="term" value="P:lipopolysaccharide biosynthetic process"/>
    <property type="evidence" value="ECO:0007669"/>
    <property type="project" value="TreeGrafter"/>
</dbReference>
<proteinExistence type="predicted"/>
<name>A0A2K4ZMD8_9FIRM</name>
<dbReference type="InterPro" id="IPR028098">
    <property type="entry name" value="Glyco_trans_4-like_N"/>
</dbReference>
<evidence type="ECO:0000259" key="2">
    <source>
        <dbReference type="Pfam" id="PF00534"/>
    </source>
</evidence>
<keyword evidence="1 4" id="KW-0808">Transferase</keyword>
<evidence type="ECO:0000313" key="4">
    <source>
        <dbReference type="EMBL" id="SOY31610.1"/>
    </source>
</evidence>
<gene>
    <name evidence="4" type="primary">glgA_2</name>
    <name evidence="4" type="ORF">AMURIS_04354</name>
</gene>
<feature type="domain" description="Glycosyl transferase family 1" evidence="2">
    <location>
        <begin position="202"/>
        <end position="358"/>
    </location>
</feature>
<dbReference type="EC" id="2.4.1.21" evidence="4"/>
<dbReference type="Gene3D" id="3.40.50.2000">
    <property type="entry name" value="Glycogen Phosphorylase B"/>
    <property type="match status" value="2"/>
</dbReference>
<dbReference type="OrthoDB" id="9771846at2"/>
<dbReference type="GO" id="GO:0009011">
    <property type="term" value="F:alpha-1,4-glucan glucosyltransferase (ADP-glucose donor) activity"/>
    <property type="evidence" value="ECO:0007669"/>
    <property type="project" value="UniProtKB-EC"/>
</dbReference>
<dbReference type="EMBL" id="OFSM01000028">
    <property type="protein sequence ID" value="SOY31610.1"/>
    <property type="molecule type" value="Genomic_DNA"/>
</dbReference>
<keyword evidence="5" id="KW-1185">Reference proteome</keyword>
<organism evidence="4 5">
    <name type="scientific">Acetatifactor muris</name>
    <dbReference type="NCBI Taxonomy" id="879566"/>
    <lineage>
        <taxon>Bacteria</taxon>
        <taxon>Bacillati</taxon>
        <taxon>Bacillota</taxon>
        <taxon>Clostridia</taxon>
        <taxon>Lachnospirales</taxon>
        <taxon>Lachnospiraceae</taxon>
        <taxon>Acetatifactor</taxon>
    </lineage>
</organism>
<reference evidence="4 5" key="1">
    <citation type="submission" date="2018-01" db="EMBL/GenBank/DDBJ databases">
        <authorList>
            <person name="Gaut B.S."/>
            <person name="Morton B.R."/>
            <person name="Clegg M.T."/>
            <person name="Duvall M.R."/>
        </authorList>
    </citation>
    <scope>NUCLEOTIDE SEQUENCE [LARGE SCALE GENOMIC DNA]</scope>
    <source>
        <strain evidence="4">GP69</strain>
    </source>
</reference>
<dbReference type="RefSeq" id="WP_103241597.1">
    <property type="nucleotide sequence ID" value="NZ_JANJZD010000028.1"/>
</dbReference>
<sequence>MPVSARKKDRKLNIAMVGHKRIPSREGGIEIVVEELSTRLVKMGHKVTCYNRNGHHVGGTKFDTYQGKEYKGVTLKYVPTVDIKGMAAVTSSFLGALGSAFGRYDVVHFHAEGPCAMLWIPKLLRKKCVVTIHGIDWKREKWKSGWGSQYIRMGEKCAVRYADQIIVLNKNTYEYFKNIYGRDTVIIPNGLGKQKIRNAGLIRDKFGIDKDEYILFLGRLVPEKGVHYLIKAYKNLETDKKLVIAGGVSDSQDYVMTIKALAGDDRRILFTDFVQGALLEELYSNAYVYVLPSDLEGMPLSLLEAMGYGNCCLVSDIPECMEVVGDKGVVFKRGDAGDLQDKLQMLCDSREVVENYKNVASDFVYQKYNWTDMAQKTEGLYKRLAQGYRDTFTIENDLGGKV</sequence>
<dbReference type="SUPFAM" id="SSF53756">
    <property type="entry name" value="UDP-Glycosyltransferase/glycogen phosphorylase"/>
    <property type="match status" value="1"/>
</dbReference>
<feature type="domain" description="Glycosyltransferase subfamily 4-like N-terminal" evidence="3">
    <location>
        <begin position="27"/>
        <end position="190"/>
    </location>
</feature>
<accession>A0A2K4ZMD8</accession>
<evidence type="ECO:0000313" key="5">
    <source>
        <dbReference type="Proteomes" id="UP000236311"/>
    </source>
</evidence>
<dbReference type="InterPro" id="IPR001296">
    <property type="entry name" value="Glyco_trans_1"/>
</dbReference>
<dbReference type="Proteomes" id="UP000236311">
    <property type="component" value="Unassembled WGS sequence"/>
</dbReference>
<keyword evidence="4" id="KW-0328">Glycosyltransferase</keyword>
<dbReference type="Pfam" id="PF00534">
    <property type="entry name" value="Glycos_transf_1"/>
    <property type="match status" value="1"/>
</dbReference>